<sequence>MQMHRFLQKVSQALRERLLVPLRLLTLGEVLIAASIGLLGGVFPVPLVTAMVTLLVGFYIQCTSPQLILGSTTNFFCTPLQFALIPRFARLVGLFIETDVSDFTGYALQRSLNDGYTALVYSCGRMLLYATMGWFIVAVPATVVLNFAQKCVVHYNMQKSDCNVN</sequence>
<feature type="transmembrane region" description="Helical" evidence="1">
    <location>
        <begin position="67"/>
        <end position="85"/>
    </location>
</feature>
<dbReference type="RefSeq" id="XP_067756226.1">
    <property type="nucleotide sequence ID" value="XM_067900042.1"/>
</dbReference>
<evidence type="ECO:0000313" key="3">
    <source>
        <dbReference type="Proteomes" id="UP000674318"/>
    </source>
</evidence>
<dbReference type="OrthoDB" id="1914153at2759"/>
<feature type="transmembrane region" description="Helical" evidence="1">
    <location>
        <begin position="20"/>
        <end position="37"/>
    </location>
</feature>
<dbReference type="KEGG" id="phet:94290119"/>
<protein>
    <recommendedName>
        <fullName evidence="4">DUF2062 domain-containing protein</fullName>
    </recommendedName>
</protein>
<keyword evidence="1" id="KW-1133">Transmembrane helix</keyword>
<keyword evidence="1" id="KW-0812">Transmembrane</keyword>
<feature type="transmembrane region" description="Helical" evidence="1">
    <location>
        <begin position="43"/>
        <end position="60"/>
    </location>
</feature>
<comment type="caution">
    <text evidence="2">The sequence shown here is derived from an EMBL/GenBank/DDBJ whole genome shotgun (WGS) entry which is preliminary data.</text>
</comment>
<keyword evidence="1" id="KW-0472">Membrane</keyword>
<evidence type="ECO:0008006" key="4">
    <source>
        <dbReference type="Google" id="ProtNLM"/>
    </source>
</evidence>
<accession>A0A836HYY0</accession>
<dbReference type="GeneID" id="94290119"/>
<dbReference type="EMBL" id="JAFJZO010000026">
    <property type="protein sequence ID" value="KAG5501779.1"/>
    <property type="molecule type" value="Genomic_DNA"/>
</dbReference>
<proteinExistence type="predicted"/>
<name>A0A836HYY0_9TRYP</name>
<reference evidence="2 3" key="1">
    <citation type="submission" date="2021-02" db="EMBL/GenBank/DDBJ databases">
        <title>Porcisia hertigi Genome sequencing and assembly.</title>
        <authorList>
            <person name="Almutairi H."/>
            <person name="Gatherer D."/>
        </authorList>
    </citation>
    <scope>NUCLEOTIDE SEQUENCE [LARGE SCALE GENOMIC DNA]</scope>
    <source>
        <strain evidence="2 3">C119</strain>
    </source>
</reference>
<dbReference type="AlphaFoldDB" id="A0A836HYY0"/>
<keyword evidence="3" id="KW-1185">Reference proteome</keyword>
<evidence type="ECO:0000256" key="1">
    <source>
        <dbReference type="SAM" id="Phobius"/>
    </source>
</evidence>
<dbReference type="Proteomes" id="UP000674318">
    <property type="component" value="Unassembled WGS sequence"/>
</dbReference>
<feature type="transmembrane region" description="Helical" evidence="1">
    <location>
        <begin position="126"/>
        <end position="148"/>
    </location>
</feature>
<evidence type="ECO:0000313" key="2">
    <source>
        <dbReference type="EMBL" id="KAG5501779.1"/>
    </source>
</evidence>
<organism evidence="2 3">
    <name type="scientific">Porcisia hertigi</name>
    <dbReference type="NCBI Taxonomy" id="2761500"/>
    <lineage>
        <taxon>Eukaryota</taxon>
        <taxon>Discoba</taxon>
        <taxon>Euglenozoa</taxon>
        <taxon>Kinetoplastea</taxon>
        <taxon>Metakinetoplastina</taxon>
        <taxon>Trypanosomatida</taxon>
        <taxon>Trypanosomatidae</taxon>
        <taxon>Leishmaniinae</taxon>
        <taxon>Porcisia</taxon>
    </lineage>
</organism>
<gene>
    <name evidence="2" type="ORF">JKF63_04048</name>
</gene>